<organism evidence="2">
    <name type="scientific">Rhizophora mucronata</name>
    <name type="common">Asiatic mangrove</name>
    <dbReference type="NCBI Taxonomy" id="61149"/>
    <lineage>
        <taxon>Eukaryota</taxon>
        <taxon>Viridiplantae</taxon>
        <taxon>Streptophyta</taxon>
        <taxon>Embryophyta</taxon>
        <taxon>Tracheophyta</taxon>
        <taxon>Spermatophyta</taxon>
        <taxon>Magnoliopsida</taxon>
        <taxon>eudicotyledons</taxon>
        <taxon>Gunneridae</taxon>
        <taxon>Pentapetalae</taxon>
        <taxon>rosids</taxon>
        <taxon>fabids</taxon>
        <taxon>Malpighiales</taxon>
        <taxon>Rhizophoraceae</taxon>
        <taxon>Rhizophora</taxon>
    </lineage>
</organism>
<name>A0A2P2K660_RHIMU</name>
<evidence type="ECO:0000313" key="2">
    <source>
        <dbReference type="EMBL" id="MBX01207.1"/>
    </source>
</evidence>
<keyword evidence="1" id="KW-0732">Signal</keyword>
<proteinExistence type="predicted"/>
<feature type="signal peptide" evidence="1">
    <location>
        <begin position="1"/>
        <end position="28"/>
    </location>
</feature>
<reference evidence="2" key="1">
    <citation type="submission" date="2018-02" db="EMBL/GenBank/DDBJ databases">
        <title>Rhizophora mucronata_Transcriptome.</title>
        <authorList>
            <person name="Meera S.P."/>
            <person name="Sreeshan A."/>
            <person name="Augustine A."/>
        </authorList>
    </citation>
    <scope>NUCLEOTIDE SEQUENCE</scope>
    <source>
        <tissue evidence="2">Leaf</tissue>
    </source>
</reference>
<protein>
    <submittedName>
        <fullName evidence="2">Biogenesis of lysosome-related organelles complex 1 subunit 1-like</fullName>
    </submittedName>
</protein>
<evidence type="ECO:0000256" key="1">
    <source>
        <dbReference type="SAM" id="SignalP"/>
    </source>
</evidence>
<dbReference type="AlphaFoldDB" id="A0A2P2K660"/>
<accession>A0A2P2K660</accession>
<sequence>MLCIAALILLQSNSMVLIQFSKSPISYAQRINSKVYIVPQKVFKQPTHVADYIKFEDARNNRDEIINYNY</sequence>
<feature type="chain" id="PRO_5015161848" evidence="1">
    <location>
        <begin position="29"/>
        <end position="70"/>
    </location>
</feature>
<dbReference type="EMBL" id="GGEC01020723">
    <property type="protein sequence ID" value="MBX01207.1"/>
    <property type="molecule type" value="Transcribed_RNA"/>
</dbReference>